<evidence type="ECO:0000313" key="1">
    <source>
        <dbReference type="EMBL" id="MEK9512490.1"/>
    </source>
</evidence>
<keyword evidence="2" id="KW-1185">Reference proteome</keyword>
<gene>
    <name evidence="1" type="ORF">AAEJ74_12545</name>
</gene>
<sequence>MAEVFYQPKGTPLRVGISGFVGDDANINADVVWDSRQFYATFNSDFDITWYSLNWRLGRGLTLFGSGDLDRSSSLGLQYFWGRRNFSTNIRVSVDTDETINWHLNQRFGNFYLILLLLMKIRRHWRS</sequence>
<protein>
    <submittedName>
        <fullName evidence="1">Uncharacterized protein</fullName>
    </submittedName>
</protein>
<dbReference type="RefSeq" id="WP_006623929.1">
    <property type="nucleotide sequence ID" value="NZ_JBBWYZ010000010.1"/>
</dbReference>
<proteinExistence type="predicted"/>
<dbReference type="EMBL" id="JBBWYZ010000010">
    <property type="protein sequence ID" value="MEK9512490.1"/>
    <property type="molecule type" value="Genomic_DNA"/>
</dbReference>
<name>A0ABU9EMY7_LIMFS</name>
<reference evidence="1 2" key="1">
    <citation type="journal article" date="2024" name="Front. Microbiol.">
        <title>Transcriptomic insights into the dominance of two phototrophs throughout the water column of a tropical hypersaline-alkaline crater lake (Dziani Dzaha, Mayotte).</title>
        <authorList>
            <person name="Duperron S."/>
            <person name="Halary S."/>
            <person name="Bouly J.-P."/>
            <person name="Roussel T."/>
            <person name="Hugoni M."/>
            <person name="Bruto M."/>
            <person name="Oger P."/>
            <person name="Duval C."/>
            <person name="Woo A."/>
            <person name="Jezequiel D."/>
            <person name="Ader M."/>
            <person name="Leboulanger C."/>
            <person name="Agogue H."/>
            <person name="Grossi V."/>
            <person name="Trousselier M."/>
            <person name="Bernard C."/>
        </authorList>
    </citation>
    <scope>NUCLEOTIDE SEQUENCE [LARGE SCALE GENOMIC DNA]</scope>
    <source>
        <strain evidence="1 2">PMC 851.14</strain>
    </source>
</reference>
<comment type="caution">
    <text evidence="1">The sequence shown here is derived from an EMBL/GenBank/DDBJ whole genome shotgun (WGS) entry which is preliminary data.</text>
</comment>
<evidence type="ECO:0000313" key="2">
    <source>
        <dbReference type="Proteomes" id="UP001387447"/>
    </source>
</evidence>
<organism evidence="1 2">
    <name type="scientific">Limnospira fusiformis PMC 851.14</name>
    <dbReference type="NCBI Taxonomy" id="2219512"/>
    <lineage>
        <taxon>Bacteria</taxon>
        <taxon>Bacillati</taxon>
        <taxon>Cyanobacteriota</taxon>
        <taxon>Cyanophyceae</taxon>
        <taxon>Oscillatoriophycideae</taxon>
        <taxon>Oscillatoriales</taxon>
        <taxon>Sirenicapillariaceae</taxon>
        <taxon>Limnospira</taxon>
    </lineage>
</organism>
<dbReference type="Proteomes" id="UP001387447">
    <property type="component" value="Unassembled WGS sequence"/>
</dbReference>
<accession>A0ABU9EMY7</accession>